<evidence type="ECO:0000313" key="9">
    <source>
        <dbReference type="EMBL" id="KAJ1687722.1"/>
    </source>
</evidence>
<keyword evidence="7" id="KW-0143">Chaperone</keyword>
<dbReference type="InterPro" id="IPR007745">
    <property type="entry name" value="Cyt_c_oxidase_Cu-chaperone"/>
</dbReference>
<keyword evidence="5" id="KW-0496">Mitochondrion</keyword>
<dbReference type="GO" id="GO:0005507">
    <property type="term" value="F:copper ion binding"/>
    <property type="evidence" value="ECO:0007669"/>
    <property type="project" value="InterPro"/>
</dbReference>
<evidence type="ECO:0000256" key="8">
    <source>
        <dbReference type="PIRSR" id="PIRSR607745-1"/>
    </source>
</evidence>
<dbReference type="InterPro" id="IPR009069">
    <property type="entry name" value="Cys_alpha_HP_mot_SF"/>
</dbReference>
<comment type="subcellular location">
    <subcellularLocation>
        <location evidence="1">Mitochondrion intermembrane space</location>
    </subcellularLocation>
</comment>
<dbReference type="Proteomes" id="UP001151287">
    <property type="component" value="Unassembled WGS sequence"/>
</dbReference>
<sequence>MDVFMTTLKFVTEFFIILTTKAENNKQVENGKAACSADAELNKKICSACPDSKRLREECIVEHGEAACTKWIEAHKRCLRAVGFNV</sequence>
<comment type="similarity">
    <text evidence="2">Belongs to the COX17 family.</text>
</comment>
<keyword evidence="6" id="KW-1015">Disulfide bond</keyword>
<evidence type="ECO:0000256" key="2">
    <source>
        <dbReference type="ARBA" id="ARBA00009241"/>
    </source>
</evidence>
<evidence type="ECO:0000256" key="6">
    <source>
        <dbReference type="ARBA" id="ARBA00023157"/>
    </source>
</evidence>
<feature type="binding site" evidence="8">
    <location>
        <position position="46"/>
    </location>
    <ligand>
        <name>Cu cation</name>
        <dbReference type="ChEBI" id="CHEBI:23378"/>
    </ligand>
</feature>
<keyword evidence="3 8" id="KW-0479">Metal-binding</keyword>
<proteinExistence type="inferred from homology"/>
<dbReference type="OrthoDB" id="1915887at2759"/>
<dbReference type="PANTHER" id="PTHR16719">
    <property type="entry name" value="CYTOCHROME C OXIDASE COPPER CHAPERONE"/>
    <property type="match status" value="1"/>
</dbReference>
<evidence type="ECO:0000256" key="3">
    <source>
        <dbReference type="ARBA" id="ARBA00022723"/>
    </source>
</evidence>
<dbReference type="Gene3D" id="1.10.287.1130">
    <property type="entry name" value="CytochromE C oxidase copper chaperone"/>
    <property type="match status" value="1"/>
</dbReference>
<evidence type="ECO:0000256" key="5">
    <source>
        <dbReference type="ARBA" id="ARBA00023128"/>
    </source>
</evidence>
<gene>
    <name evidence="9" type="ORF">LUZ63_019112</name>
</gene>
<evidence type="ECO:0000256" key="7">
    <source>
        <dbReference type="ARBA" id="ARBA00023186"/>
    </source>
</evidence>
<dbReference type="GO" id="GO:0005758">
    <property type="term" value="C:mitochondrial intermembrane space"/>
    <property type="evidence" value="ECO:0007669"/>
    <property type="project" value="UniProtKB-SubCell"/>
</dbReference>
<keyword evidence="4 8" id="KW-0186">Copper</keyword>
<dbReference type="EMBL" id="JAMQYH010000005">
    <property type="protein sequence ID" value="KAJ1687722.1"/>
    <property type="molecule type" value="Genomic_DNA"/>
</dbReference>
<evidence type="ECO:0008006" key="11">
    <source>
        <dbReference type="Google" id="ProtNLM"/>
    </source>
</evidence>
<name>A0A9Q0C5L1_9POAL</name>
<protein>
    <recommendedName>
        <fullName evidence="11">Cytochrome c oxidase copper chaperone</fullName>
    </recommendedName>
</protein>
<reference evidence="9" key="1">
    <citation type="journal article" date="2022" name="Cell">
        <title>Repeat-based holocentromeres influence genome architecture and karyotype evolution.</title>
        <authorList>
            <person name="Hofstatter P.G."/>
            <person name="Thangavel G."/>
            <person name="Lux T."/>
            <person name="Neumann P."/>
            <person name="Vondrak T."/>
            <person name="Novak P."/>
            <person name="Zhang M."/>
            <person name="Costa L."/>
            <person name="Castellani M."/>
            <person name="Scott A."/>
            <person name="Toegelov H."/>
            <person name="Fuchs J."/>
            <person name="Mata-Sucre Y."/>
            <person name="Dias Y."/>
            <person name="Vanzela A.L.L."/>
            <person name="Huettel B."/>
            <person name="Almeida C.C.S."/>
            <person name="Simkova H."/>
            <person name="Souza G."/>
            <person name="Pedrosa-Harand A."/>
            <person name="Macas J."/>
            <person name="Mayer K.F.X."/>
            <person name="Houben A."/>
            <person name="Marques A."/>
        </authorList>
    </citation>
    <scope>NUCLEOTIDE SEQUENCE</scope>
    <source>
        <strain evidence="9">RhyBre1mFocal</strain>
    </source>
</reference>
<accession>A0A9Q0C5L1</accession>
<dbReference type="SUPFAM" id="SSF47072">
    <property type="entry name" value="Cysteine alpha-hairpin motif"/>
    <property type="match status" value="1"/>
</dbReference>
<organism evidence="9 10">
    <name type="scientific">Rhynchospora breviuscula</name>
    <dbReference type="NCBI Taxonomy" id="2022672"/>
    <lineage>
        <taxon>Eukaryota</taxon>
        <taxon>Viridiplantae</taxon>
        <taxon>Streptophyta</taxon>
        <taxon>Embryophyta</taxon>
        <taxon>Tracheophyta</taxon>
        <taxon>Spermatophyta</taxon>
        <taxon>Magnoliopsida</taxon>
        <taxon>Liliopsida</taxon>
        <taxon>Poales</taxon>
        <taxon>Cyperaceae</taxon>
        <taxon>Cyperoideae</taxon>
        <taxon>Rhynchosporeae</taxon>
        <taxon>Rhynchospora</taxon>
    </lineage>
</organism>
<dbReference type="Pfam" id="PF05051">
    <property type="entry name" value="COX17"/>
    <property type="match status" value="1"/>
</dbReference>
<evidence type="ECO:0000256" key="1">
    <source>
        <dbReference type="ARBA" id="ARBA00004569"/>
    </source>
</evidence>
<evidence type="ECO:0000256" key="4">
    <source>
        <dbReference type="ARBA" id="ARBA00023008"/>
    </source>
</evidence>
<dbReference type="GO" id="GO:0016531">
    <property type="term" value="F:copper chaperone activity"/>
    <property type="evidence" value="ECO:0007669"/>
    <property type="project" value="InterPro"/>
</dbReference>
<dbReference type="AlphaFoldDB" id="A0A9Q0C5L1"/>
<keyword evidence="10" id="KW-1185">Reference proteome</keyword>
<dbReference type="PROSITE" id="PS51808">
    <property type="entry name" value="CHCH"/>
    <property type="match status" value="1"/>
</dbReference>
<dbReference type="PANTHER" id="PTHR16719:SF0">
    <property type="entry name" value="CYTOCHROME C OXIDASE COPPER CHAPERONE"/>
    <property type="match status" value="1"/>
</dbReference>
<comment type="caution">
    <text evidence="9">The sequence shown here is derived from an EMBL/GenBank/DDBJ whole genome shotgun (WGS) entry which is preliminary data.</text>
</comment>
<evidence type="ECO:0000313" key="10">
    <source>
        <dbReference type="Proteomes" id="UP001151287"/>
    </source>
</evidence>